<sequence length="512" mass="56297">MEQYFGSLWTGTSKLGDVTCTLYFSVFSAVLGFFQFGYSIGVINAPQEIIMLHYGKVLGVVPATSSLMDSAEKDKVLKNPTVIMLWSLSVAMFAVGGMVSSFTVGWFGEKMARIKAMILVNILAIAGNIFFVVAKQGPSHVLIIIGRALTGLHCGLTSGLAPMYVGEISPVALRGALGSLHQLAVVIGILISQVLGLQVLLGKDSTWPFLLSLSGLAAILQTLLLFLCPESPRYLYIKCGKIDDAKQSLKRLRGADYDPAKELEEMEKEKQEASKEKPVSIWQLVTSPVYRQAFLVAIGVHIAQQFSGINAIMYYSTDIFNKARVKEPVYATIGVGFVNTVFTVVAVFLVDKAGRRSLFIAGLLGMMICTITMTLGLALQSKFDWMSYISLISVFLFVSFFEIGPGPIPWFIVAELFSQGPRPAAVAVAGFSNWFTNFCIGMFFPYVAEILGPYVFLIFAVLLLLFVAFIYFRVPETKGKSFEEIEEEFRRRTKESARNATEMERLGGAQQA</sequence>
<feature type="transmembrane region" description="Helical" evidence="7">
    <location>
        <begin position="21"/>
        <end position="43"/>
    </location>
</feature>
<dbReference type="GO" id="GO:0033300">
    <property type="term" value="F:dehydroascorbic acid transmembrane transporter activity"/>
    <property type="evidence" value="ECO:0007669"/>
    <property type="project" value="Ensembl"/>
</dbReference>
<dbReference type="InterPro" id="IPR036259">
    <property type="entry name" value="MFS_trans_sf"/>
</dbReference>
<dbReference type="PROSITE" id="PS00217">
    <property type="entry name" value="SUGAR_TRANSPORT_2"/>
    <property type="match status" value="1"/>
</dbReference>
<dbReference type="PROSITE" id="PS50850">
    <property type="entry name" value="MFS"/>
    <property type="match status" value="1"/>
</dbReference>
<evidence type="ECO:0000259" key="8">
    <source>
        <dbReference type="PROSITE" id="PS50850"/>
    </source>
</evidence>
<dbReference type="GO" id="GO:0035774">
    <property type="term" value="P:positive regulation of insulin secretion involved in cellular response to glucose stimulus"/>
    <property type="evidence" value="ECO:0007669"/>
    <property type="project" value="Ensembl"/>
</dbReference>
<dbReference type="GO" id="GO:0005911">
    <property type="term" value="C:cell-cell junction"/>
    <property type="evidence" value="ECO:0007669"/>
    <property type="project" value="Ensembl"/>
</dbReference>
<dbReference type="PANTHER" id="PTHR23503">
    <property type="entry name" value="SOLUTE CARRIER FAMILY 2"/>
    <property type="match status" value="1"/>
</dbReference>
<evidence type="ECO:0000256" key="4">
    <source>
        <dbReference type="ARBA" id="ARBA00023136"/>
    </source>
</evidence>
<feature type="transmembrane region" description="Helical" evidence="7">
    <location>
        <begin position="116"/>
        <end position="134"/>
    </location>
</feature>
<dbReference type="GO" id="GO:0005737">
    <property type="term" value="C:cytoplasm"/>
    <property type="evidence" value="ECO:0007669"/>
    <property type="project" value="Ensembl"/>
</dbReference>
<feature type="transmembrane region" description="Helical" evidence="7">
    <location>
        <begin position="140"/>
        <end position="165"/>
    </location>
</feature>
<feature type="transmembrane region" description="Helical" evidence="7">
    <location>
        <begin position="177"/>
        <end position="201"/>
    </location>
</feature>
<dbReference type="Gene3D" id="1.20.1250.20">
    <property type="entry name" value="MFS general substrate transporter like domains"/>
    <property type="match status" value="1"/>
</dbReference>
<feature type="transmembrane region" description="Helical" evidence="7">
    <location>
        <begin position="329"/>
        <end position="350"/>
    </location>
</feature>
<evidence type="ECO:0000256" key="6">
    <source>
        <dbReference type="SAM" id="MobiDB-lite"/>
    </source>
</evidence>
<keyword evidence="3 7" id="KW-1133">Transmembrane helix</keyword>
<feature type="region of interest" description="Disordered" evidence="6">
    <location>
        <begin position="493"/>
        <end position="512"/>
    </location>
</feature>
<evidence type="ECO:0000313" key="9">
    <source>
        <dbReference type="Ensembl" id="ENSSMRP00000030837.1"/>
    </source>
</evidence>
<evidence type="ECO:0000256" key="2">
    <source>
        <dbReference type="ARBA" id="ARBA00022692"/>
    </source>
</evidence>
<dbReference type="FunFam" id="1.20.1250.20:FF:000029">
    <property type="entry name" value="solute carrier family 2, facilitated glucose transporter member 4"/>
    <property type="match status" value="1"/>
</dbReference>
<keyword evidence="2 7" id="KW-0812">Transmembrane</keyword>
<feature type="transmembrane region" description="Helical" evidence="7">
    <location>
        <begin position="293"/>
        <end position="317"/>
    </location>
</feature>
<feature type="transmembrane region" description="Helical" evidence="7">
    <location>
        <begin position="385"/>
        <end position="403"/>
    </location>
</feature>
<dbReference type="InterPro" id="IPR020846">
    <property type="entry name" value="MFS_dom"/>
</dbReference>
<dbReference type="GO" id="GO:0005353">
    <property type="term" value="F:fructose transmembrane transporter activity"/>
    <property type="evidence" value="ECO:0007669"/>
    <property type="project" value="Ensembl"/>
</dbReference>
<comment type="subcellular location">
    <subcellularLocation>
        <location evidence="1">Membrane</location>
        <topology evidence="1">Multi-pass membrane protein</topology>
    </subcellularLocation>
</comment>
<feature type="transmembrane region" description="Helical" evidence="7">
    <location>
        <begin position="83"/>
        <end position="104"/>
    </location>
</feature>
<accession>A0A8D0EEV6</accession>
<dbReference type="PANTHER" id="PTHR23503:SF27">
    <property type="entry name" value="SOLUTE CARRIER FAMILY 2, FACILITATED GLUCOSE TRANSPORTER MEMBER 2"/>
    <property type="match status" value="1"/>
</dbReference>
<dbReference type="InterPro" id="IPR003663">
    <property type="entry name" value="Sugar/inositol_transpt"/>
</dbReference>
<feature type="transmembrane region" description="Helical" evidence="7">
    <location>
        <begin position="357"/>
        <end position="379"/>
    </location>
</feature>
<keyword evidence="4 7" id="KW-0472">Membrane</keyword>
<dbReference type="GO" id="GO:0046323">
    <property type="term" value="P:D-glucose import"/>
    <property type="evidence" value="ECO:0007669"/>
    <property type="project" value="TreeGrafter"/>
</dbReference>
<dbReference type="PROSITE" id="PS00216">
    <property type="entry name" value="SUGAR_TRANSPORT_1"/>
    <property type="match status" value="1"/>
</dbReference>
<organism evidence="9 10">
    <name type="scientific">Salvator merianae</name>
    <name type="common">Argentine black and white tegu</name>
    <name type="synonym">Tupinambis merianae</name>
    <dbReference type="NCBI Taxonomy" id="96440"/>
    <lineage>
        <taxon>Eukaryota</taxon>
        <taxon>Metazoa</taxon>
        <taxon>Chordata</taxon>
        <taxon>Craniata</taxon>
        <taxon>Vertebrata</taxon>
        <taxon>Euteleostomi</taxon>
        <taxon>Lepidosauria</taxon>
        <taxon>Squamata</taxon>
        <taxon>Bifurcata</taxon>
        <taxon>Unidentata</taxon>
        <taxon>Episquamata</taxon>
        <taxon>Laterata</taxon>
        <taxon>Teiioidea</taxon>
        <taxon>Teiidae</taxon>
        <taxon>Salvator</taxon>
    </lineage>
</organism>
<dbReference type="GO" id="GO:0016324">
    <property type="term" value="C:apical plasma membrane"/>
    <property type="evidence" value="ECO:0007669"/>
    <property type="project" value="Ensembl"/>
</dbReference>
<dbReference type="GeneTree" id="ENSGT00940000155708"/>
<dbReference type="Proteomes" id="UP000694421">
    <property type="component" value="Unplaced"/>
</dbReference>
<dbReference type="PRINTS" id="PR00171">
    <property type="entry name" value="SUGRTRNSPORT"/>
</dbReference>
<name>A0A8D0EEV6_SALMN</name>
<evidence type="ECO:0000256" key="5">
    <source>
        <dbReference type="RuleBase" id="RU003346"/>
    </source>
</evidence>
<proteinExistence type="inferred from homology"/>
<dbReference type="Pfam" id="PF00083">
    <property type="entry name" value="Sugar_tr"/>
    <property type="match status" value="1"/>
</dbReference>
<keyword evidence="5" id="KW-0813">Transport</keyword>
<feature type="transmembrane region" description="Helical" evidence="7">
    <location>
        <begin position="207"/>
        <end position="228"/>
    </location>
</feature>
<reference evidence="9" key="2">
    <citation type="submission" date="2025-09" db="UniProtKB">
        <authorList>
            <consortium name="Ensembl"/>
        </authorList>
    </citation>
    <scope>IDENTIFICATION</scope>
</reference>
<dbReference type="SUPFAM" id="SSF103473">
    <property type="entry name" value="MFS general substrate transporter"/>
    <property type="match status" value="1"/>
</dbReference>
<dbReference type="GO" id="GO:0005354">
    <property type="term" value="F:galactose transmembrane transporter activity"/>
    <property type="evidence" value="ECO:0007669"/>
    <property type="project" value="Ensembl"/>
</dbReference>
<evidence type="ECO:0000256" key="3">
    <source>
        <dbReference type="ARBA" id="ARBA00022989"/>
    </source>
</evidence>
<keyword evidence="10" id="KW-1185">Reference proteome</keyword>
<feature type="compositionally biased region" description="Basic and acidic residues" evidence="6">
    <location>
        <begin position="493"/>
        <end position="505"/>
    </location>
</feature>
<protein>
    <submittedName>
        <fullName evidence="9">Solute carrier family 2 member 2</fullName>
    </submittedName>
</protein>
<dbReference type="OMA" id="VMVVFAC"/>
<feature type="transmembrane region" description="Helical" evidence="7">
    <location>
        <begin position="424"/>
        <end position="448"/>
    </location>
</feature>
<evidence type="ECO:0000313" key="10">
    <source>
        <dbReference type="Proteomes" id="UP000694421"/>
    </source>
</evidence>
<evidence type="ECO:0000256" key="7">
    <source>
        <dbReference type="SAM" id="Phobius"/>
    </source>
</evidence>
<dbReference type="Ensembl" id="ENSSMRT00000035988.1">
    <property type="protein sequence ID" value="ENSSMRP00000030837.1"/>
    <property type="gene ID" value="ENSSMRG00000023647.1"/>
</dbReference>
<comment type="similarity">
    <text evidence="5">Belongs to the major facilitator superfamily. Sugar transporter (TC 2.A.1.1) family.</text>
</comment>
<reference evidence="9" key="1">
    <citation type="submission" date="2025-08" db="UniProtKB">
        <authorList>
            <consortium name="Ensembl"/>
        </authorList>
    </citation>
    <scope>IDENTIFICATION</scope>
</reference>
<feature type="domain" description="Major facilitator superfamily (MFS) profile" evidence="8">
    <location>
        <begin position="25"/>
        <end position="478"/>
    </location>
</feature>
<dbReference type="InterPro" id="IPR005829">
    <property type="entry name" value="Sugar_transporter_CS"/>
</dbReference>
<dbReference type="GO" id="GO:0055056">
    <property type="term" value="F:D-glucose transmembrane transporter activity"/>
    <property type="evidence" value="ECO:0007669"/>
    <property type="project" value="Ensembl"/>
</dbReference>
<feature type="transmembrane region" description="Helical" evidence="7">
    <location>
        <begin position="454"/>
        <end position="472"/>
    </location>
</feature>
<dbReference type="GO" id="GO:0005903">
    <property type="term" value="C:brush border"/>
    <property type="evidence" value="ECO:0007669"/>
    <property type="project" value="Ensembl"/>
</dbReference>
<dbReference type="InterPro" id="IPR045263">
    <property type="entry name" value="GLUT"/>
</dbReference>
<evidence type="ECO:0000256" key="1">
    <source>
        <dbReference type="ARBA" id="ARBA00004141"/>
    </source>
</evidence>
<dbReference type="InterPro" id="IPR005828">
    <property type="entry name" value="MFS_sugar_transport-like"/>
</dbReference>
<dbReference type="NCBIfam" id="TIGR00879">
    <property type="entry name" value="SP"/>
    <property type="match status" value="1"/>
</dbReference>
<dbReference type="AlphaFoldDB" id="A0A8D0EEV6"/>